<organism evidence="1 2">
    <name type="scientific">Echria macrotheca</name>
    <dbReference type="NCBI Taxonomy" id="438768"/>
    <lineage>
        <taxon>Eukaryota</taxon>
        <taxon>Fungi</taxon>
        <taxon>Dikarya</taxon>
        <taxon>Ascomycota</taxon>
        <taxon>Pezizomycotina</taxon>
        <taxon>Sordariomycetes</taxon>
        <taxon>Sordariomycetidae</taxon>
        <taxon>Sordariales</taxon>
        <taxon>Schizotheciaceae</taxon>
        <taxon>Echria</taxon>
    </lineage>
</organism>
<evidence type="ECO:0000313" key="2">
    <source>
        <dbReference type="Proteomes" id="UP001239445"/>
    </source>
</evidence>
<gene>
    <name evidence="1" type="ORF">QBC47DRAFT_911</name>
</gene>
<comment type="caution">
    <text evidence="1">The sequence shown here is derived from an EMBL/GenBank/DDBJ whole genome shotgun (WGS) entry which is preliminary data.</text>
</comment>
<evidence type="ECO:0000313" key="1">
    <source>
        <dbReference type="EMBL" id="KAK1760142.1"/>
    </source>
</evidence>
<reference evidence="1" key="1">
    <citation type="submission" date="2023-06" db="EMBL/GenBank/DDBJ databases">
        <title>Genome-scale phylogeny and comparative genomics of the fungal order Sordariales.</title>
        <authorList>
            <consortium name="Lawrence Berkeley National Laboratory"/>
            <person name="Hensen N."/>
            <person name="Bonometti L."/>
            <person name="Westerberg I."/>
            <person name="Brannstrom I.O."/>
            <person name="Guillou S."/>
            <person name="Cros-Aarteil S."/>
            <person name="Calhoun S."/>
            <person name="Haridas S."/>
            <person name="Kuo A."/>
            <person name="Mondo S."/>
            <person name="Pangilinan J."/>
            <person name="Riley R."/>
            <person name="Labutti K."/>
            <person name="Andreopoulos B."/>
            <person name="Lipzen A."/>
            <person name="Chen C."/>
            <person name="Yanf M."/>
            <person name="Daum C."/>
            <person name="Ng V."/>
            <person name="Clum A."/>
            <person name="Steindorff A."/>
            <person name="Ohm R."/>
            <person name="Martin F."/>
            <person name="Silar P."/>
            <person name="Natvig D."/>
            <person name="Lalanne C."/>
            <person name="Gautier V."/>
            <person name="Ament-Velasquez S.L."/>
            <person name="Kruys A."/>
            <person name="Hutchinson M.I."/>
            <person name="Powell A.J."/>
            <person name="Barry K."/>
            <person name="Miller A.N."/>
            <person name="Grigoriev I.V."/>
            <person name="Debuchy R."/>
            <person name="Gladieux P."/>
            <person name="Thoren M.H."/>
            <person name="Johannesson H."/>
        </authorList>
    </citation>
    <scope>NUCLEOTIDE SEQUENCE</scope>
    <source>
        <strain evidence="1">PSN4</strain>
    </source>
</reference>
<accession>A0AAJ0BLH3</accession>
<name>A0AAJ0BLH3_9PEZI</name>
<dbReference type="AlphaFoldDB" id="A0AAJ0BLH3"/>
<dbReference type="EMBL" id="MU839827">
    <property type="protein sequence ID" value="KAK1760142.1"/>
    <property type="molecule type" value="Genomic_DNA"/>
</dbReference>
<dbReference type="Proteomes" id="UP001239445">
    <property type="component" value="Unassembled WGS sequence"/>
</dbReference>
<sequence>MHGVPPFAPGRLASVALTAFFLRPAWRRARAGFAAGARGDMRTSIGNGCIPESSACSSCGHLVLCRMQTVSWTNEGCSGMHPSSSRGQSTSKPPYARHRFRCRPCWASPRRRWQTRSSMGVVCTPDWPMLPAIQAAGTKRSRPFFTPEEAIGQLCQRCSAWSPSSGPITTLPGRHPHWTRRFPWFDKLPAVLGISIGVGGDLSFRRPWLALSFTPIYT</sequence>
<proteinExistence type="predicted"/>
<keyword evidence="2" id="KW-1185">Reference proteome</keyword>
<protein>
    <submittedName>
        <fullName evidence="1">Uncharacterized protein</fullName>
    </submittedName>
</protein>